<comment type="caution">
    <text evidence="7">The sequence shown here is derived from an EMBL/GenBank/DDBJ whole genome shotgun (WGS) entry which is preliminary data.</text>
</comment>
<name>A0ABT2EAA6_9GAMM</name>
<dbReference type="Pfam" id="PF01475">
    <property type="entry name" value="FUR"/>
    <property type="match status" value="1"/>
</dbReference>
<dbReference type="InterPro" id="IPR036388">
    <property type="entry name" value="WH-like_DNA-bd_sf"/>
</dbReference>
<keyword evidence="8" id="KW-1185">Reference proteome</keyword>
<evidence type="ECO:0000256" key="4">
    <source>
        <dbReference type="ARBA" id="ARBA00023015"/>
    </source>
</evidence>
<dbReference type="InterPro" id="IPR036390">
    <property type="entry name" value="WH_DNA-bd_sf"/>
</dbReference>
<evidence type="ECO:0000256" key="6">
    <source>
        <dbReference type="ARBA" id="ARBA00023163"/>
    </source>
</evidence>
<dbReference type="Gene3D" id="3.30.1490.190">
    <property type="match status" value="1"/>
</dbReference>
<accession>A0ABT2EAA6</accession>
<keyword evidence="6" id="KW-0804">Transcription</keyword>
<keyword evidence="5" id="KW-0238">DNA-binding</keyword>
<evidence type="ECO:0000313" key="7">
    <source>
        <dbReference type="EMBL" id="MCS2608507.1"/>
    </source>
</evidence>
<dbReference type="Proteomes" id="UP001165542">
    <property type="component" value="Unassembled WGS sequence"/>
</dbReference>
<sequence length="133" mass="14619">MPLTANQKAVYTALRRAQSPLSAYTLLARLREQGFNAPTQVYRALDRLLEQGIVHRLESMNAYVSCRHSDGCHHAARAFAICDNCGHVDEFSDDELAHCLGRWTSGNGFSLSHTTVELHGLCGICASSRAQDS</sequence>
<dbReference type="PANTHER" id="PTHR33202">
    <property type="entry name" value="ZINC UPTAKE REGULATION PROTEIN"/>
    <property type="match status" value="1"/>
</dbReference>
<evidence type="ECO:0000256" key="1">
    <source>
        <dbReference type="ARBA" id="ARBA00007957"/>
    </source>
</evidence>
<evidence type="ECO:0000313" key="8">
    <source>
        <dbReference type="Proteomes" id="UP001165542"/>
    </source>
</evidence>
<keyword evidence="3" id="KW-0862">Zinc</keyword>
<comment type="similarity">
    <text evidence="1">Belongs to the Fur family.</text>
</comment>
<keyword evidence="4" id="KW-0805">Transcription regulation</keyword>
<evidence type="ECO:0000256" key="5">
    <source>
        <dbReference type="ARBA" id="ARBA00023125"/>
    </source>
</evidence>
<gene>
    <name evidence="7" type="ORF">LLY24_04135</name>
</gene>
<dbReference type="InterPro" id="IPR002481">
    <property type="entry name" value="FUR"/>
</dbReference>
<reference evidence="7" key="1">
    <citation type="submission" date="2021-11" db="EMBL/GenBank/DDBJ databases">
        <title>Halomonas sp., isolated from a coastal aquaculture zone in Dongshan Bay.</title>
        <authorList>
            <person name="Lin W."/>
        </authorList>
    </citation>
    <scope>NUCLEOTIDE SEQUENCE</scope>
    <source>
        <strain evidence="7">Yzlin-01</strain>
    </source>
</reference>
<keyword evidence="2" id="KW-0678">Repressor</keyword>
<evidence type="ECO:0000256" key="2">
    <source>
        <dbReference type="ARBA" id="ARBA00022491"/>
    </source>
</evidence>
<dbReference type="SUPFAM" id="SSF46785">
    <property type="entry name" value="Winged helix' DNA-binding domain"/>
    <property type="match status" value="1"/>
</dbReference>
<dbReference type="EMBL" id="JAJISC010000002">
    <property type="protein sequence ID" value="MCS2608507.1"/>
    <property type="molecule type" value="Genomic_DNA"/>
</dbReference>
<dbReference type="RefSeq" id="WP_259035017.1">
    <property type="nucleotide sequence ID" value="NZ_JAJISC010000002.1"/>
</dbReference>
<organism evidence="7 8">
    <name type="scientific">Halomonas dongshanensis</name>
    <dbReference type="NCBI Taxonomy" id="2890835"/>
    <lineage>
        <taxon>Bacteria</taxon>
        <taxon>Pseudomonadati</taxon>
        <taxon>Pseudomonadota</taxon>
        <taxon>Gammaproteobacteria</taxon>
        <taxon>Oceanospirillales</taxon>
        <taxon>Halomonadaceae</taxon>
        <taxon>Halomonas</taxon>
    </lineage>
</organism>
<dbReference type="PANTHER" id="PTHR33202:SF6">
    <property type="entry name" value="ZINC UPTAKE REGULATION PROTEIN"/>
    <property type="match status" value="1"/>
</dbReference>
<proteinExistence type="inferred from homology"/>
<evidence type="ECO:0000256" key="3">
    <source>
        <dbReference type="ARBA" id="ARBA00022833"/>
    </source>
</evidence>
<protein>
    <submittedName>
        <fullName evidence="7">Transcriptional repressor</fullName>
    </submittedName>
</protein>
<dbReference type="InterPro" id="IPR043135">
    <property type="entry name" value="Fur_C"/>
</dbReference>
<dbReference type="Gene3D" id="1.10.10.10">
    <property type="entry name" value="Winged helix-like DNA-binding domain superfamily/Winged helix DNA-binding domain"/>
    <property type="match status" value="1"/>
</dbReference>